<organism evidence="9 10">
    <name type="scientific">[Ruminococcus] torques</name>
    <dbReference type="NCBI Taxonomy" id="33039"/>
    <lineage>
        <taxon>Bacteria</taxon>
        <taxon>Bacillati</taxon>
        <taxon>Bacillota</taxon>
        <taxon>Clostridia</taxon>
        <taxon>Lachnospirales</taxon>
        <taxon>Lachnospiraceae</taxon>
        <taxon>Mediterraneibacter</taxon>
    </lineage>
</organism>
<evidence type="ECO:0000259" key="7">
    <source>
        <dbReference type="Pfam" id="PF16874"/>
    </source>
</evidence>
<evidence type="ECO:0000256" key="6">
    <source>
        <dbReference type="PIRSR" id="PIRSR005536-1"/>
    </source>
</evidence>
<dbReference type="Gene3D" id="2.60.40.1180">
    <property type="entry name" value="Golgi alpha-mannosidase II"/>
    <property type="match status" value="1"/>
</dbReference>
<dbReference type="InterPro" id="IPR031704">
    <property type="entry name" value="Glyco_hydro_36_N"/>
</dbReference>
<comment type="catalytic activity">
    <reaction evidence="1 5">
        <text>Hydrolysis of terminal, non-reducing alpha-D-galactose residues in alpha-D-galactosides, including galactose oligosaccharides, galactomannans and galactolipids.</text>
        <dbReference type="EC" id="3.2.1.22"/>
    </reaction>
</comment>
<dbReference type="EMBL" id="CZBX01000004">
    <property type="protein sequence ID" value="CUQ85001.1"/>
    <property type="molecule type" value="Genomic_DNA"/>
</dbReference>
<dbReference type="AlphaFoldDB" id="A0A174ZM44"/>
<evidence type="ECO:0000313" key="10">
    <source>
        <dbReference type="Proteomes" id="UP000078383"/>
    </source>
</evidence>
<dbReference type="InterPro" id="IPR017853">
    <property type="entry name" value="GH"/>
</dbReference>
<accession>A0A174ZM44</accession>
<dbReference type="InterPro" id="IPR050985">
    <property type="entry name" value="Alpha-glycosidase_related"/>
</dbReference>
<gene>
    <name evidence="9" type="primary">rafA_2</name>
    <name evidence="9" type="ORF">ERS852502_01051</name>
</gene>
<evidence type="ECO:0000256" key="2">
    <source>
        <dbReference type="ARBA" id="ARBA00012755"/>
    </source>
</evidence>
<dbReference type="InterPro" id="IPR013780">
    <property type="entry name" value="Glyco_hydro_b"/>
</dbReference>
<dbReference type="InterPro" id="IPR038417">
    <property type="entry name" value="Alpga-gal_N_sf"/>
</dbReference>
<dbReference type="Pfam" id="PF02065">
    <property type="entry name" value="Melibiase"/>
    <property type="match status" value="1"/>
</dbReference>
<dbReference type="Pfam" id="PF16874">
    <property type="entry name" value="Glyco_hydro_36C"/>
    <property type="match status" value="1"/>
</dbReference>
<dbReference type="InterPro" id="IPR000111">
    <property type="entry name" value="Glyco_hydro_27/36_CS"/>
</dbReference>
<feature type="domain" description="Glycosyl hydrolase family 36 C-terminal" evidence="7">
    <location>
        <begin position="647"/>
        <end position="724"/>
    </location>
</feature>
<dbReference type="CDD" id="cd14791">
    <property type="entry name" value="GH36"/>
    <property type="match status" value="1"/>
</dbReference>
<dbReference type="PANTHER" id="PTHR43053">
    <property type="entry name" value="GLYCOSIDASE FAMILY 31"/>
    <property type="match status" value="1"/>
</dbReference>
<keyword evidence="3 5" id="KW-0378">Hydrolase</keyword>
<evidence type="ECO:0000256" key="3">
    <source>
        <dbReference type="ARBA" id="ARBA00022801"/>
    </source>
</evidence>
<protein>
    <recommendedName>
        <fullName evidence="2 5">Alpha-galactosidase</fullName>
        <ecNumber evidence="2 5">3.2.1.22</ecNumber>
    </recommendedName>
</protein>
<name>A0A174ZM44_9FIRM</name>
<dbReference type="EC" id="3.2.1.22" evidence="2 5"/>
<evidence type="ECO:0000256" key="4">
    <source>
        <dbReference type="ARBA" id="ARBA00023295"/>
    </source>
</evidence>
<dbReference type="InterPro" id="IPR013785">
    <property type="entry name" value="Aldolase_TIM"/>
</dbReference>
<dbReference type="RefSeq" id="WP_055162949.1">
    <property type="nucleotide sequence ID" value="NZ_CACRUQ010000008.1"/>
</dbReference>
<dbReference type="PIRSF" id="PIRSF005536">
    <property type="entry name" value="Agal"/>
    <property type="match status" value="1"/>
</dbReference>
<dbReference type="OrthoDB" id="9758822at2"/>
<evidence type="ECO:0000313" key="9">
    <source>
        <dbReference type="EMBL" id="CUQ85001.1"/>
    </source>
</evidence>
<evidence type="ECO:0000256" key="5">
    <source>
        <dbReference type="PIRNR" id="PIRNR005536"/>
    </source>
</evidence>
<feature type="active site" description="Proton donor" evidence="6">
    <location>
        <position position="547"/>
    </location>
</feature>
<evidence type="ECO:0000259" key="8">
    <source>
        <dbReference type="Pfam" id="PF16875"/>
    </source>
</evidence>
<dbReference type="GO" id="GO:0016052">
    <property type="term" value="P:carbohydrate catabolic process"/>
    <property type="evidence" value="ECO:0007669"/>
    <property type="project" value="InterPro"/>
</dbReference>
<comment type="similarity">
    <text evidence="5">Belongs to the glycosyl hydrolase.</text>
</comment>
<feature type="active site" description="Nucleophile" evidence="6">
    <location>
        <position position="477"/>
    </location>
</feature>
<sequence>MQISFEEEQQVFHLYNDKISYVIQVEKQRYLKHCYYGKRIKRWHSGIKDYYYDRGFCANPIAEDRTFSLDTQLREFPESGQGDFRSPAYELEDRNGDKNARFFYNGYRILSGKIAPDGLPHVYTDADTEAMTLEITLQDKVRNQRILLYYTIYEDAVVTRFAKWINDGTEPIEICRFLSMNMDLPTQEYDVLTLSGAHTEEKNVYRRPLCADSVTIESSRGTSSPQATPFIGLLSPGTTEEQGEVLGVNLIYSGNFYGCVQCGQYGTIRVQLGINPYQFGWQLAPGTSFCTPEAVLVYSVNGLAGMSNIFHRLYRTRVCRGWYRDRERPVLLNSWEGMYFEINEEKMLTLAEEAAELGIELLVMDDGWFKGRNTDTTSLGDWTEDKKKFPDGLQSLAEKVKQKGIDFGIWFEPEMISRESDLYREHPDWVIRSPLYEPILSRHQLVLDLSNPAVCEYLIEAVSKVLVPGNISYVKWDMNRHLTDLGSAYLDRKNQNELSHRYVLGLYQVMETLTERFPQVLFESCSSGGGRFDAGMLYYMPQTWTSDNTDAVCRLKIQHGTSFLFPTVTMGAHVSACPNHQVGRTTPLATRFAVAAAGNLGYELDLKKLLKEEKKEVREQIAEYKRRRRTVQFGTYYRLADSFQENQSAWNIVSEDGMEVIFTHVQILARSAYRVPVIRLKGLDPDAVYTDCETGQEYGGDELMYAGIRIPRIRQDFSSTTMVLRKS</sequence>
<proteinExistence type="inferred from homology"/>
<dbReference type="InterPro" id="IPR002252">
    <property type="entry name" value="Glyco_hydro_36"/>
</dbReference>
<dbReference type="SUPFAM" id="SSF51445">
    <property type="entry name" value="(Trans)glycosidases"/>
    <property type="match status" value="1"/>
</dbReference>
<dbReference type="InterPro" id="IPR031705">
    <property type="entry name" value="Glyco_hydro_36_C"/>
</dbReference>
<dbReference type="PRINTS" id="PR00743">
    <property type="entry name" value="GLHYDRLASE36"/>
</dbReference>
<dbReference type="Proteomes" id="UP000078383">
    <property type="component" value="Unassembled WGS sequence"/>
</dbReference>
<dbReference type="Pfam" id="PF16875">
    <property type="entry name" value="Glyco_hydro_36N"/>
    <property type="match status" value="1"/>
</dbReference>
<dbReference type="Gene3D" id="3.20.20.70">
    <property type="entry name" value="Aldolase class I"/>
    <property type="match status" value="1"/>
</dbReference>
<dbReference type="Gene3D" id="2.70.98.60">
    <property type="entry name" value="alpha-galactosidase from lactobacil brevis"/>
    <property type="match status" value="1"/>
</dbReference>
<dbReference type="PANTHER" id="PTHR43053:SF3">
    <property type="entry name" value="ALPHA-GALACTOSIDASE C-RELATED"/>
    <property type="match status" value="1"/>
</dbReference>
<dbReference type="FunFam" id="3.20.20.70:FF:000118">
    <property type="entry name" value="Alpha-galactosidase"/>
    <property type="match status" value="1"/>
</dbReference>
<dbReference type="PROSITE" id="PS00512">
    <property type="entry name" value="ALPHA_GALACTOSIDASE"/>
    <property type="match status" value="1"/>
</dbReference>
<evidence type="ECO:0000256" key="1">
    <source>
        <dbReference type="ARBA" id="ARBA00001255"/>
    </source>
</evidence>
<keyword evidence="4 5" id="KW-0326">Glycosidase</keyword>
<feature type="domain" description="Glycosyl hydrolase family 36 N-terminal" evidence="8">
    <location>
        <begin position="30"/>
        <end position="284"/>
    </location>
</feature>
<reference evidence="9 10" key="1">
    <citation type="submission" date="2015-09" db="EMBL/GenBank/DDBJ databases">
        <authorList>
            <consortium name="Pathogen Informatics"/>
        </authorList>
    </citation>
    <scope>NUCLEOTIDE SEQUENCE [LARGE SCALE GENOMIC DNA]</scope>
    <source>
        <strain evidence="9 10">2789STDY5834889</strain>
    </source>
</reference>
<dbReference type="GO" id="GO:0004557">
    <property type="term" value="F:alpha-galactosidase activity"/>
    <property type="evidence" value="ECO:0007669"/>
    <property type="project" value="UniProtKB-UniRule"/>
</dbReference>